<keyword evidence="1" id="KW-0175">Coiled coil</keyword>
<accession>A0AAV5BV82</accession>
<dbReference type="InterPro" id="IPR003611">
    <property type="entry name" value="NUMOD3"/>
</dbReference>
<dbReference type="PANTHER" id="PTHR34462">
    <property type="entry name" value="OS05G0587400 PROTEIN"/>
    <property type="match status" value="1"/>
</dbReference>
<feature type="domain" description="Nuclease associated modular" evidence="3">
    <location>
        <begin position="253"/>
        <end position="282"/>
    </location>
</feature>
<feature type="region of interest" description="Disordered" evidence="2">
    <location>
        <begin position="534"/>
        <end position="569"/>
    </location>
</feature>
<feature type="region of interest" description="Disordered" evidence="2">
    <location>
        <begin position="124"/>
        <end position="169"/>
    </location>
</feature>
<reference evidence="4" key="1">
    <citation type="journal article" date="2018" name="DNA Res.">
        <title>Multiple hybrid de novo genome assembly of finger millet, an orphan allotetraploid crop.</title>
        <authorList>
            <person name="Hatakeyama M."/>
            <person name="Aluri S."/>
            <person name="Balachadran M.T."/>
            <person name="Sivarajan S.R."/>
            <person name="Patrignani A."/>
            <person name="Gruter S."/>
            <person name="Poveda L."/>
            <person name="Shimizu-Inatsugi R."/>
            <person name="Baeten J."/>
            <person name="Francoijs K.J."/>
            <person name="Nataraja K.N."/>
            <person name="Reddy Y.A.N."/>
            <person name="Phadnis S."/>
            <person name="Ravikumar R.L."/>
            <person name="Schlapbach R."/>
            <person name="Sreeman S.M."/>
            <person name="Shimizu K.K."/>
        </authorList>
    </citation>
    <scope>NUCLEOTIDE SEQUENCE</scope>
</reference>
<name>A0AAV5BV82_ELECO</name>
<evidence type="ECO:0000313" key="4">
    <source>
        <dbReference type="EMBL" id="GJM89891.1"/>
    </source>
</evidence>
<evidence type="ECO:0000256" key="2">
    <source>
        <dbReference type="SAM" id="MobiDB-lite"/>
    </source>
</evidence>
<dbReference type="EMBL" id="BQKI01000002">
    <property type="protein sequence ID" value="GJM89891.1"/>
    <property type="molecule type" value="Genomic_DNA"/>
</dbReference>
<gene>
    <name evidence="4" type="primary">ga06116</name>
    <name evidence="4" type="ORF">PR202_ga06116</name>
</gene>
<feature type="compositionally biased region" description="Basic and acidic residues" evidence="2">
    <location>
        <begin position="131"/>
        <end position="153"/>
    </location>
</feature>
<dbReference type="GO" id="GO:0003677">
    <property type="term" value="F:DNA binding"/>
    <property type="evidence" value="ECO:0007669"/>
    <property type="project" value="InterPro"/>
</dbReference>
<comment type="caution">
    <text evidence="4">The sequence shown here is derived from an EMBL/GenBank/DDBJ whole genome shotgun (WGS) entry which is preliminary data.</text>
</comment>
<feature type="compositionally biased region" description="Polar residues" evidence="2">
    <location>
        <begin position="554"/>
        <end position="569"/>
    </location>
</feature>
<dbReference type="Proteomes" id="UP001054889">
    <property type="component" value="Unassembled WGS sequence"/>
</dbReference>
<evidence type="ECO:0000256" key="1">
    <source>
        <dbReference type="SAM" id="Coils"/>
    </source>
</evidence>
<protein>
    <recommendedName>
        <fullName evidence="3">Nuclease associated modular domain-containing protein</fullName>
    </recommendedName>
</protein>
<dbReference type="PANTHER" id="PTHR34462:SF4">
    <property type="entry name" value="TERNARY COMPLEX FACTOR MIP1 LEUCINE-ZIPPER DOMAIN-CONTAINING PROTEIN"/>
    <property type="match status" value="1"/>
</dbReference>
<feature type="coiled-coil region" evidence="1">
    <location>
        <begin position="579"/>
        <end position="634"/>
    </location>
</feature>
<keyword evidence="5" id="KW-1185">Reference proteome</keyword>
<dbReference type="AlphaFoldDB" id="A0AAV5BV82"/>
<organism evidence="4 5">
    <name type="scientific">Eleusine coracana subsp. coracana</name>
    <dbReference type="NCBI Taxonomy" id="191504"/>
    <lineage>
        <taxon>Eukaryota</taxon>
        <taxon>Viridiplantae</taxon>
        <taxon>Streptophyta</taxon>
        <taxon>Embryophyta</taxon>
        <taxon>Tracheophyta</taxon>
        <taxon>Spermatophyta</taxon>
        <taxon>Magnoliopsida</taxon>
        <taxon>Liliopsida</taxon>
        <taxon>Poales</taxon>
        <taxon>Poaceae</taxon>
        <taxon>PACMAD clade</taxon>
        <taxon>Chloridoideae</taxon>
        <taxon>Cynodonteae</taxon>
        <taxon>Eleusininae</taxon>
        <taxon>Eleusine</taxon>
    </lineage>
</organism>
<dbReference type="Pfam" id="PF07460">
    <property type="entry name" value="NUMOD3"/>
    <property type="match status" value="1"/>
</dbReference>
<feature type="region of interest" description="Disordered" evidence="2">
    <location>
        <begin position="1"/>
        <end position="59"/>
    </location>
</feature>
<evidence type="ECO:0000259" key="3">
    <source>
        <dbReference type="Pfam" id="PF07460"/>
    </source>
</evidence>
<proteinExistence type="predicted"/>
<sequence>MGQRRQARTALGAKGGGLGRRRRQGQAQTQSRGGRGGSRSRRRGHERGGASSGLGGNGDRAPLLIASTGLELAVPGGALLSPLHPYPISRVSRWAQEILAEDAHRGTELKKEWPNRYWTASDRICKPGKGVQEEGGRDGERGYPRTPSAEDERRRRRSRRGGGESARKRFLESSQLVRRREFILPQSSLKELACKELANETDEQQSHHSSCPASFSSLQIDLMKQVQDHQLHQPKNLVDDAYFAGLSEMEIERRRKIGAANKGKVPWTKGRKWSEEHKKLIRQRTAEALRNPKVRKKMLGHRQLHRQESKEKISTALRKIWESRVVSVKSRQKVLQIWSNSIAEAAKEGDHSQDKLDWDSYDGIKLEMISMFLWNKEKERIIKNLKKVVAKTVARKLQADTKKIKPRETKKTKPGKLLPQKSDAQLTRVVVSTRPKLKERLTKWHGRKKELETVISSRTRKGGQQNPTRRKRTAEWRGDVDFVEKLEVPFSDQTRCCCGMSDGGVGVKQSPSSPMVKSTEPSNLLVKIPPESSKEHGVMWSTSPDRLEDPRKTFQYSNCPGSPSISESGSDIYNKREVIQKLRQQLKSRDEMIMEMQAQIADLKNSLSIQVTQNTNLQSQLDATNRDLFESEREIQHLRKIIADHCVAEALLHDKPFQAAQWQSNGTNGHVNGYSDSSVDDPELHCNGTEKKKVEAERLEMLKSEVGELKEVIEGKDFLLQSYKEQKVLDLQTVCIVPPLFAWSSFRCSRYLCIQRESGTYVKHQFQLNNFLGNTKAQRLCADFLSTLGIAGTSPSDHVGNALAAATTAPSTKSAATEGNAAENKHKQNDSNQSYYGLNKYRNEERMHRVPTIVIQLVMQTSNVED</sequence>
<reference evidence="4" key="2">
    <citation type="submission" date="2021-12" db="EMBL/GenBank/DDBJ databases">
        <title>Resequencing data analysis of finger millet.</title>
        <authorList>
            <person name="Hatakeyama M."/>
            <person name="Aluri S."/>
            <person name="Balachadran M.T."/>
            <person name="Sivarajan S.R."/>
            <person name="Poveda L."/>
            <person name="Shimizu-Inatsugi R."/>
            <person name="Schlapbach R."/>
            <person name="Sreeman S.M."/>
            <person name="Shimizu K.K."/>
        </authorList>
    </citation>
    <scope>NUCLEOTIDE SEQUENCE</scope>
</reference>
<evidence type="ECO:0000313" key="5">
    <source>
        <dbReference type="Proteomes" id="UP001054889"/>
    </source>
</evidence>